<keyword evidence="1 3" id="KW-0239">DNA-directed DNA polymerase</keyword>
<dbReference type="InterPro" id="IPR008921">
    <property type="entry name" value="DNA_pol3_clamp-load_cplx_C"/>
</dbReference>
<dbReference type="SUPFAM" id="SSF48019">
    <property type="entry name" value="post-AAA+ oligomerization domain-like"/>
    <property type="match status" value="1"/>
</dbReference>
<dbReference type="Proteomes" id="UP000177027">
    <property type="component" value="Unassembled WGS sequence"/>
</dbReference>
<keyword evidence="3" id="KW-0547">Nucleotide-binding</keyword>
<dbReference type="GO" id="GO:0005524">
    <property type="term" value="F:ATP binding"/>
    <property type="evidence" value="ECO:0007669"/>
    <property type="project" value="UniProtKB-KW"/>
</dbReference>
<keyword evidence="3" id="KW-0808">Transferase</keyword>
<comment type="function">
    <text evidence="3">DNA polymerase III is a complex, multichain enzyme responsible for most of the replicative synthesis in bacteria. This DNA polymerase also exhibits 3' to 5' exonuclease activity.</text>
</comment>
<feature type="domain" description="AAA+ ATPase" evidence="4">
    <location>
        <begin position="32"/>
        <end position="183"/>
    </location>
</feature>
<dbReference type="EMBL" id="MFZS01000031">
    <property type="protein sequence ID" value="OGK28726.1"/>
    <property type="molecule type" value="Genomic_DNA"/>
</dbReference>
<protein>
    <recommendedName>
        <fullName evidence="3">DNA polymerase III subunit gamma/tau</fullName>
        <ecNumber evidence="3">2.7.7.7</ecNumber>
    </recommendedName>
</protein>
<keyword evidence="3" id="KW-0548">Nucleotidyltransferase</keyword>
<sequence>MYYLKYRPQTLEHLDNENIKDQLLKILSSSSLPHAFLFTGPKGTGKTSTARIVAKAINCEKNLFAKGKKSVEPCNECQNCSAITKGTSVDVVEMDAASNRRIDDIRELISKLAFTPIALRYKVYIIDEVHMLTKEAFNALLKSLEEPPKTTIFILATTEPDALPKTIISRCINLHFTYAKTKDISSMIRRIQKEEKLSISEPVIEFISQHSEGSFRDASKILELAVMQGDLSIEGIQKILGHHQSSINILSLIEKKDLKATIAWIEEMSKKGSDFKILIESLLNDLQQHLLKKNGIEVERISEYNFSIKETATLISLLQEAYQQLKYVPIQSLPLQIAVIEYCQTNKV</sequence>
<evidence type="ECO:0000313" key="5">
    <source>
        <dbReference type="EMBL" id="OGK28726.1"/>
    </source>
</evidence>
<evidence type="ECO:0000256" key="3">
    <source>
        <dbReference type="RuleBase" id="RU364063"/>
    </source>
</evidence>
<comment type="caution">
    <text evidence="5">The sequence shown here is derived from an EMBL/GenBank/DDBJ whole genome shotgun (WGS) entry which is preliminary data.</text>
</comment>
<dbReference type="SUPFAM" id="SSF52540">
    <property type="entry name" value="P-loop containing nucleoside triphosphate hydrolases"/>
    <property type="match status" value="1"/>
</dbReference>
<dbReference type="Pfam" id="PF13177">
    <property type="entry name" value="DNA_pol3_delta2"/>
    <property type="match status" value="1"/>
</dbReference>
<dbReference type="Gene3D" id="1.10.8.60">
    <property type="match status" value="1"/>
</dbReference>
<evidence type="ECO:0000259" key="4">
    <source>
        <dbReference type="SMART" id="SM00382"/>
    </source>
</evidence>
<evidence type="ECO:0000256" key="1">
    <source>
        <dbReference type="ARBA" id="ARBA00022932"/>
    </source>
</evidence>
<dbReference type="AlphaFoldDB" id="A0A1F7HCR8"/>
<dbReference type="GO" id="GO:0003887">
    <property type="term" value="F:DNA-directed DNA polymerase activity"/>
    <property type="evidence" value="ECO:0007669"/>
    <property type="project" value="UniProtKB-KW"/>
</dbReference>
<dbReference type="GO" id="GO:0003677">
    <property type="term" value="F:DNA binding"/>
    <property type="evidence" value="ECO:0007669"/>
    <property type="project" value="InterPro"/>
</dbReference>
<dbReference type="PANTHER" id="PTHR11669">
    <property type="entry name" value="REPLICATION FACTOR C / DNA POLYMERASE III GAMMA-TAU SUBUNIT"/>
    <property type="match status" value="1"/>
</dbReference>
<name>A0A1F7HCR8_9BACT</name>
<dbReference type="InterPro" id="IPR003593">
    <property type="entry name" value="AAA+_ATPase"/>
</dbReference>
<accession>A0A1F7HCR8</accession>
<dbReference type="Gene3D" id="3.40.50.300">
    <property type="entry name" value="P-loop containing nucleotide triphosphate hydrolases"/>
    <property type="match status" value="1"/>
</dbReference>
<keyword evidence="3" id="KW-0067">ATP-binding</keyword>
<organism evidence="5 6">
    <name type="scientific">Candidatus Roizmanbacteria bacterium RIFCSPHIGHO2_02_FULL_40_9</name>
    <dbReference type="NCBI Taxonomy" id="1802042"/>
    <lineage>
        <taxon>Bacteria</taxon>
        <taxon>Candidatus Roizmaniibacteriota</taxon>
    </lineage>
</organism>
<comment type="subunit">
    <text evidence="3">DNA polymerase III contains a core (composed of alpha, epsilon and theta chains) that associates with a tau subunit. This core dimerizes to form the POLIII' complex. PolIII' associates with the gamma complex (composed of gamma, delta, delta', psi and chi chains) and with the beta chain to form the complete DNA polymerase III complex.</text>
</comment>
<dbReference type="EC" id="2.7.7.7" evidence="3"/>
<evidence type="ECO:0000256" key="2">
    <source>
        <dbReference type="ARBA" id="ARBA00049244"/>
    </source>
</evidence>
<dbReference type="NCBIfam" id="TIGR02397">
    <property type="entry name" value="dnaX_nterm"/>
    <property type="match status" value="1"/>
</dbReference>
<dbReference type="CDD" id="cd00009">
    <property type="entry name" value="AAA"/>
    <property type="match status" value="1"/>
</dbReference>
<dbReference type="InterPro" id="IPR027417">
    <property type="entry name" value="P-loop_NTPase"/>
</dbReference>
<dbReference type="GO" id="GO:0006261">
    <property type="term" value="P:DNA-templated DNA replication"/>
    <property type="evidence" value="ECO:0007669"/>
    <property type="project" value="TreeGrafter"/>
</dbReference>
<comment type="similarity">
    <text evidence="3">Belongs to the DnaX/STICHEL family.</text>
</comment>
<proteinExistence type="inferred from homology"/>
<gene>
    <name evidence="3" type="primary">dnaX</name>
    <name evidence="5" type="ORF">A3D06_01475</name>
</gene>
<dbReference type="SMART" id="SM00382">
    <property type="entry name" value="AAA"/>
    <property type="match status" value="1"/>
</dbReference>
<dbReference type="InterPro" id="IPR050238">
    <property type="entry name" value="DNA_Rep/Repair_Clamp_Loader"/>
</dbReference>
<reference evidence="5 6" key="1">
    <citation type="journal article" date="2016" name="Nat. Commun.">
        <title>Thousands of microbial genomes shed light on interconnected biogeochemical processes in an aquifer system.</title>
        <authorList>
            <person name="Anantharaman K."/>
            <person name="Brown C.T."/>
            <person name="Hug L.A."/>
            <person name="Sharon I."/>
            <person name="Castelle C.J."/>
            <person name="Probst A.J."/>
            <person name="Thomas B.C."/>
            <person name="Singh A."/>
            <person name="Wilkins M.J."/>
            <person name="Karaoz U."/>
            <person name="Brodie E.L."/>
            <person name="Williams K.H."/>
            <person name="Hubbard S.S."/>
            <person name="Banfield J.F."/>
        </authorList>
    </citation>
    <scope>NUCLEOTIDE SEQUENCE [LARGE SCALE GENOMIC DNA]</scope>
</reference>
<comment type="catalytic activity">
    <reaction evidence="2 3">
        <text>DNA(n) + a 2'-deoxyribonucleoside 5'-triphosphate = DNA(n+1) + diphosphate</text>
        <dbReference type="Rhea" id="RHEA:22508"/>
        <dbReference type="Rhea" id="RHEA-COMP:17339"/>
        <dbReference type="Rhea" id="RHEA-COMP:17340"/>
        <dbReference type="ChEBI" id="CHEBI:33019"/>
        <dbReference type="ChEBI" id="CHEBI:61560"/>
        <dbReference type="ChEBI" id="CHEBI:173112"/>
        <dbReference type="EC" id="2.7.7.7"/>
    </reaction>
</comment>
<keyword evidence="3" id="KW-0235">DNA replication</keyword>
<evidence type="ECO:0000313" key="6">
    <source>
        <dbReference type="Proteomes" id="UP000177027"/>
    </source>
</evidence>
<dbReference type="InterPro" id="IPR012763">
    <property type="entry name" value="DNA_pol_III_sug/sutau_N"/>
</dbReference>
<dbReference type="GO" id="GO:0009360">
    <property type="term" value="C:DNA polymerase III complex"/>
    <property type="evidence" value="ECO:0007669"/>
    <property type="project" value="InterPro"/>
</dbReference>
<dbReference type="PANTHER" id="PTHR11669:SF0">
    <property type="entry name" value="PROTEIN STICHEL-LIKE 2"/>
    <property type="match status" value="1"/>
</dbReference>